<feature type="domain" description="Transcription initiation factor TFIID subunit 12" evidence="7">
    <location>
        <begin position="81"/>
        <end position="144"/>
    </location>
</feature>
<evidence type="ECO:0000313" key="9">
    <source>
        <dbReference type="Proteomes" id="UP000660262"/>
    </source>
</evidence>
<organism evidence="8 9">
    <name type="scientific">Pycnococcus provasolii</name>
    <dbReference type="NCBI Taxonomy" id="41880"/>
    <lineage>
        <taxon>Eukaryota</taxon>
        <taxon>Viridiplantae</taxon>
        <taxon>Chlorophyta</taxon>
        <taxon>Pseudoscourfieldiophyceae</taxon>
        <taxon>Pseudoscourfieldiales</taxon>
        <taxon>Pycnococcaceae</taxon>
        <taxon>Pycnococcus</taxon>
    </lineage>
</organism>
<accession>A0A830H5R7</accession>
<dbReference type="PANTHER" id="PTHR12264">
    <property type="entry name" value="TRANSCRIPTION INITIATION FACTOR TFIID SUBUNIT 12"/>
    <property type="match status" value="1"/>
</dbReference>
<reference evidence="8" key="1">
    <citation type="submission" date="2020-10" db="EMBL/GenBank/DDBJ databases">
        <title>Unveiling of a novel bifunctional photoreceptor, Dualchrome1, isolated from a cosmopolitan green alga.</title>
        <authorList>
            <person name="Suzuki S."/>
            <person name="Kawachi M."/>
        </authorList>
    </citation>
    <scope>NUCLEOTIDE SEQUENCE</scope>
    <source>
        <strain evidence="8">NIES 2893</strain>
    </source>
</reference>
<dbReference type="Gene3D" id="1.10.20.10">
    <property type="entry name" value="Histone, subunit A"/>
    <property type="match status" value="1"/>
</dbReference>
<dbReference type="InterPro" id="IPR037794">
    <property type="entry name" value="TAF12"/>
</dbReference>
<dbReference type="OrthoDB" id="2193432at2759"/>
<dbReference type="GO" id="GO:0005669">
    <property type="term" value="C:transcription factor TFIID complex"/>
    <property type="evidence" value="ECO:0007669"/>
    <property type="project" value="InterPro"/>
</dbReference>
<feature type="region of interest" description="Disordered" evidence="6">
    <location>
        <begin position="1"/>
        <end position="38"/>
    </location>
</feature>
<dbReference type="GO" id="GO:0000124">
    <property type="term" value="C:SAGA complex"/>
    <property type="evidence" value="ECO:0007669"/>
    <property type="project" value="InterPro"/>
</dbReference>
<evidence type="ECO:0000259" key="7">
    <source>
        <dbReference type="Pfam" id="PF03847"/>
    </source>
</evidence>
<evidence type="ECO:0000256" key="1">
    <source>
        <dbReference type="ARBA" id="ARBA00004123"/>
    </source>
</evidence>
<dbReference type="EMBL" id="BNJQ01000002">
    <property type="protein sequence ID" value="GHP01948.1"/>
    <property type="molecule type" value="Genomic_DNA"/>
</dbReference>
<evidence type="ECO:0000256" key="6">
    <source>
        <dbReference type="SAM" id="MobiDB-lite"/>
    </source>
</evidence>
<dbReference type="InterPro" id="IPR009072">
    <property type="entry name" value="Histone-fold"/>
</dbReference>
<evidence type="ECO:0000256" key="4">
    <source>
        <dbReference type="ARBA" id="ARBA00023163"/>
    </source>
</evidence>
<dbReference type="GO" id="GO:0003677">
    <property type="term" value="F:DNA binding"/>
    <property type="evidence" value="ECO:0007669"/>
    <property type="project" value="TreeGrafter"/>
</dbReference>
<name>A0A830H5R7_9CHLO</name>
<dbReference type="GO" id="GO:0046982">
    <property type="term" value="F:protein heterodimerization activity"/>
    <property type="evidence" value="ECO:0007669"/>
    <property type="project" value="InterPro"/>
</dbReference>
<gene>
    <name evidence="8" type="ORF">PPROV_000070400</name>
</gene>
<dbReference type="SUPFAM" id="SSF47113">
    <property type="entry name" value="Histone-fold"/>
    <property type="match status" value="1"/>
</dbReference>
<evidence type="ECO:0000256" key="2">
    <source>
        <dbReference type="ARBA" id="ARBA00007530"/>
    </source>
</evidence>
<evidence type="ECO:0000256" key="3">
    <source>
        <dbReference type="ARBA" id="ARBA00023015"/>
    </source>
</evidence>
<comment type="caution">
    <text evidence="8">The sequence shown here is derived from an EMBL/GenBank/DDBJ whole genome shotgun (WGS) entry which is preliminary data.</text>
</comment>
<comment type="similarity">
    <text evidence="2">Belongs to the TAF12 family.</text>
</comment>
<dbReference type="GO" id="GO:0051123">
    <property type="term" value="P:RNA polymerase II preinitiation complex assembly"/>
    <property type="evidence" value="ECO:0007669"/>
    <property type="project" value="TreeGrafter"/>
</dbReference>
<dbReference type="AlphaFoldDB" id="A0A830H5R7"/>
<dbReference type="CDD" id="cd07981">
    <property type="entry name" value="HFD_TAF12"/>
    <property type="match status" value="1"/>
</dbReference>
<dbReference type="Pfam" id="PF03847">
    <property type="entry name" value="TFIID_20kDa"/>
    <property type="match status" value="1"/>
</dbReference>
<keyword evidence="3" id="KW-0805">Transcription regulation</keyword>
<proteinExistence type="inferred from homology"/>
<keyword evidence="4" id="KW-0804">Transcription</keyword>
<keyword evidence="9" id="KW-1185">Reference proteome</keyword>
<dbReference type="GO" id="GO:0017025">
    <property type="term" value="F:TBP-class protein binding"/>
    <property type="evidence" value="ECO:0007669"/>
    <property type="project" value="TreeGrafter"/>
</dbReference>
<evidence type="ECO:0000313" key="8">
    <source>
        <dbReference type="EMBL" id="GHP01948.1"/>
    </source>
</evidence>
<dbReference type="InterPro" id="IPR003228">
    <property type="entry name" value="TFIID_TAF12_dom"/>
</dbReference>
<evidence type="ECO:0000256" key="5">
    <source>
        <dbReference type="ARBA" id="ARBA00023242"/>
    </source>
</evidence>
<dbReference type="PANTHER" id="PTHR12264:SF21">
    <property type="entry name" value="TRANSCRIPTION INITIATION FACTOR TFIID SUBUNIT 12"/>
    <property type="match status" value="1"/>
</dbReference>
<protein>
    <submittedName>
        <fullName evidence="8">Transcription initiation factor TFIID subunit 12</fullName>
    </submittedName>
</protein>
<comment type="subcellular location">
    <subcellularLocation>
        <location evidence="1">Nucleus</location>
    </subcellularLocation>
</comment>
<sequence length="191" mass="20430">MASPMDTTTAAAEGQEEEANLPEDVAGAPQQQNFSAAVDDEQLESLVRQAMERVQSAAHGDVSANTAGRTAQAAPNAMTREALRAMLTDIAPGEHLDDAAEALLCTLASELAASITEGAAALAAHRGTGRLDAKDVDLFLKRCYGVTIPGFQEDRYARVYKRPVMLEEHRARLAATRRAQESAPKLDENLL</sequence>
<dbReference type="Proteomes" id="UP000660262">
    <property type="component" value="Unassembled WGS sequence"/>
</dbReference>
<keyword evidence="5" id="KW-0539">Nucleus</keyword>